<reference evidence="1 2" key="1">
    <citation type="submission" date="2016-09" db="EMBL/GenBank/DDBJ databases">
        <title>Complete genome of Desulfosporosinus sp. OL.</title>
        <authorList>
            <person name="Mardanov A."/>
            <person name="Beletsky A."/>
            <person name="Panova A."/>
            <person name="Karnachuk O."/>
            <person name="Ravin N."/>
        </authorList>
    </citation>
    <scope>NUCLEOTIDE SEQUENCE [LARGE SCALE GENOMIC DNA]</scope>
    <source>
        <strain evidence="1 2">OL</strain>
    </source>
</reference>
<accession>A0A1Q8QL24</accession>
<dbReference type="EMBL" id="MLBF01000048">
    <property type="protein sequence ID" value="OLN28002.1"/>
    <property type="molecule type" value="Genomic_DNA"/>
</dbReference>
<organism evidence="1 2">
    <name type="scientific">Desulfosporosinus metallidurans</name>
    <dbReference type="NCBI Taxonomy" id="1888891"/>
    <lineage>
        <taxon>Bacteria</taxon>
        <taxon>Bacillati</taxon>
        <taxon>Bacillota</taxon>
        <taxon>Clostridia</taxon>
        <taxon>Eubacteriales</taxon>
        <taxon>Desulfitobacteriaceae</taxon>
        <taxon>Desulfosporosinus</taxon>
    </lineage>
</organism>
<protein>
    <submittedName>
        <fullName evidence="1">Uncharacterized protein</fullName>
    </submittedName>
</protein>
<proteinExistence type="predicted"/>
<name>A0A1Q8QL24_9FIRM</name>
<gene>
    <name evidence="1" type="ORF">DSOL_4259</name>
</gene>
<evidence type="ECO:0000313" key="1">
    <source>
        <dbReference type="EMBL" id="OLN28002.1"/>
    </source>
</evidence>
<dbReference type="Proteomes" id="UP000186102">
    <property type="component" value="Unassembled WGS sequence"/>
</dbReference>
<dbReference type="AlphaFoldDB" id="A0A1Q8QL24"/>
<sequence length="47" mass="5032">MVIISSEYISSHINVNSAANLVSILNQKGLLIALLACFYTSKGYGVD</sequence>
<keyword evidence="2" id="KW-1185">Reference proteome</keyword>
<comment type="caution">
    <text evidence="1">The sequence shown here is derived from an EMBL/GenBank/DDBJ whole genome shotgun (WGS) entry which is preliminary data.</text>
</comment>
<evidence type="ECO:0000313" key="2">
    <source>
        <dbReference type="Proteomes" id="UP000186102"/>
    </source>
</evidence>